<feature type="transmembrane region" description="Helical" evidence="2">
    <location>
        <begin position="470"/>
        <end position="488"/>
    </location>
</feature>
<dbReference type="PANTHER" id="PTHR21184">
    <property type="entry name" value="MENORIN (DENDRITIC BRANCHING PROTEIN)"/>
    <property type="match status" value="1"/>
</dbReference>
<name>A0A336MSZ8_CULSO</name>
<accession>A0A336MSZ8</accession>
<keyword evidence="2" id="KW-0812">Transmembrane</keyword>
<evidence type="ECO:0000256" key="1">
    <source>
        <dbReference type="ARBA" id="ARBA00044953"/>
    </source>
</evidence>
<dbReference type="VEuPathDB" id="VectorBase:CSON005284"/>
<feature type="signal peptide" evidence="3">
    <location>
        <begin position="1"/>
        <end position="27"/>
    </location>
</feature>
<keyword evidence="2" id="KW-0472">Membrane</keyword>
<dbReference type="InterPro" id="IPR019356">
    <property type="entry name" value="Menorin_dom"/>
</dbReference>
<dbReference type="EMBL" id="UFQT01002102">
    <property type="protein sequence ID" value="SSX32681.1"/>
    <property type="molecule type" value="Genomic_DNA"/>
</dbReference>
<evidence type="ECO:0000256" key="3">
    <source>
        <dbReference type="SAM" id="SignalP"/>
    </source>
</evidence>
<evidence type="ECO:0000256" key="2">
    <source>
        <dbReference type="SAM" id="Phobius"/>
    </source>
</evidence>
<proteinExistence type="inferred from homology"/>
<evidence type="ECO:0000313" key="5">
    <source>
        <dbReference type="EMBL" id="SSX32681.1"/>
    </source>
</evidence>
<feature type="domain" description="Menorin-like" evidence="4">
    <location>
        <begin position="198"/>
        <end position="450"/>
    </location>
</feature>
<evidence type="ECO:0000259" key="4">
    <source>
        <dbReference type="Pfam" id="PF10223"/>
    </source>
</evidence>
<keyword evidence="3" id="KW-0732">Signal</keyword>
<dbReference type="AlphaFoldDB" id="A0A336MSZ8"/>
<comment type="similarity">
    <text evidence="1">Belongs to the menorin family.</text>
</comment>
<dbReference type="PANTHER" id="PTHR21184:SF6">
    <property type="entry name" value="CONSERVED PLASMA MEMBRANE PROTEIN"/>
    <property type="match status" value="1"/>
</dbReference>
<keyword evidence="2" id="KW-1133">Transmembrane helix</keyword>
<protein>
    <submittedName>
        <fullName evidence="5">CSON005284 protein</fullName>
    </submittedName>
</protein>
<gene>
    <name evidence="5" type="primary">CSON005284</name>
</gene>
<feature type="domain" description="Menorin-like" evidence="4">
    <location>
        <begin position="30"/>
        <end position="187"/>
    </location>
</feature>
<dbReference type="GO" id="GO:0005615">
    <property type="term" value="C:extracellular space"/>
    <property type="evidence" value="ECO:0007669"/>
    <property type="project" value="TreeGrafter"/>
</dbReference>
<dbReference type="Pfam" id="PF10223">
    <property type="entry name" value="Menorin_N"/>
    <property type="match status" value="2"/>
</dbReference>
<reference evidence="5" key="1">
    <citation type="submission" date="2018-07" db="EMBL/GenBank/DDBJ databases">
        <authorList>
            <person name="Quirk P.G."/>
            <person name="Krulwich T.A."/>
        </authorList>
    </citation>
    <scope>NUCLEOTIDE SEQUENCE</scope>
</reference>
<organism evidence="5">
    <name type="scientific">Culicoides sonorensis</name>
    <name type="common">Biting midge</name>
    <dbReference type="NCBI Taxonomy" id="179676"/>
    <lineage>
        <taxon>Eukaryota</taxon>
        <taxon>Metazoa</taxon>
        <taxon>Ecdysozoa</taxon>
        <taxon>Arthropoda</taxon>
        <taxon>Hexapoda</taxon>
        <taxon>Insecta</taxon>
        <taxon>Pterygota</taxon>
        <taxon>Neoptera</taxon>
        <taxon>Endopterygota</taxon>
        <taxon>Diptera</taxon>
        <taxon>Nematocera</taxon>
        <taxon>Chironomoidea</taxon>
        <taxon>Ceratopogonidae</taxon>
        <taxon>Ceratopogoninae</taxon>
        <taxon>Culicoides</taxon>
        <taxon>Monoculicoides</taxon>
    </lineage>
</organism>
<sequence length="489" mass="54526">MMDSYSNFMLSLFFSFIFVLSKPAVMANQNLTSIRWAHAVNSQKLLDEALHGPIDMIEADIVLGLLTNNASAPEQPVMGHPPANTSDISLKQFLEQILEFNNNQNNSSAKKGVKLDFKSTEVFIGSQSLLENVWNKMDYPVWINADILSGPVNNTNTIPVDPDVFLRICNTSFPSAVLSIGWTTKWVLSTPEVMANRNLTSIRWAHAVNSQKLLDEALHGPIDMIEADIVLGLLTNNASAPEQPVMGHPPANTSDISLEQFLEQILEFNNNQNNSSAKKGVKLDFKSTEVFIGSQSLLENVWNKMDYPVWINADILSGPVNNTNTIPVDPDVFLRICNASFPSAVLSIGWTTKWGPDYKEGKYEDTHIENMKSAITVHEVKNELTFPIRAGIAANSNLELKNLFLDLNKTNDVTMTIWSSQGDFVDVEKLRNLIFDFGLDKIYLDVPQELENQLRLDKNGSNSSQISTCLGFLVLAFIVLNSNLWKIFA</sequence>
<feature type="chain" id="PRO_5016317431" evidence="3">
    <location>
        <begin position="28"/>
        <end position="489"/>
    </location>
</feature>